<dbReference type="Proteomes" id="UP000265703">
    <property type="component" value="Unassembled WGS sequence"/>
</dbReference>
<dbReference type="InterPro" id="IPR032675">
    <property type="entry name" value="LRR_dom_sf"/>
</dbReference>
<dbReference type="PANTHER" id="PTHR48051:SF1">
    <property type="entry name" value="RAS SUPPRESSOR PROTEIN 1"/>
    <property type="match status" value="1"/>
</dbReference>
<feature type="compositionally biased region" description="Low complexity" evidence="3">
    <location>
        <begin position="11"/>
        <end position="22"/>
    </location>
</feature>
<accession>A0A397THL0</accession>
<dbReference type="SUPFAM" id="SSF52058">
    <property type="entry name" value="L domain-like"/>
    <property type="match status" value="2"/>
</dbReference>
<dbReference type="InterPro" id="IPR001611">
    <property type="entry name" value="Leu-rich_rpt"/>
</dbReference>
<dbReference type="InterPro" id="IPR050216">
    <property type="entry name" value="LRR_domain-containing"/>
</dbReference>
<protein>
    <recommendedName>
        <fullName evidence="6">L domain-like protein</fullName>
    </recommendedName>
</protein>
<dbReference type="PROSITE" id="PS51450">
    <property type="entry name" value="LRR"/>
    <property type="match status" value="7"/>
</dbReference>
<evidence type="ECO:0000256" key="3">
    <source>
        <dbReference type="SAM" id="MobiDB-lite"/>
    </source>
</evidence>
<reference evidence="4 5" key="1">
    <citation type="submission" date="2018-06" db="EMBL/GenBank/DDBJ databases">
        <title>Comparative genomics reveals the genomic features of Rhizophagus irregularis, R. cerebriforme, R. diaphanum and Gigaspora rosea, and their symbiotic lifestyle signature.</title>
        <authorList>
            <person name="Morin E."/>
            <person name="San Clemente H."/>
            <person name="Chen E.C.H."/>
            <person name="De La Providencia I."/>
            <person name="Hainaut M."/>
            <person name="Kuo A."/>
            <person name="Kohler A."/>
            <person name="Murat C."/>
            <person name="Tang N."/>
            <person name="Roy S."/>
            <person name="Loubradou J."/>
            <person name="Henrissat B."/>
            <person name="Grigoriev I.V."/>
            <person name="Corradi N."/>
            <person name="Roux C."/>
            <person name="Martin F.M."/>
        </authorList>
    </citation>
    <scope>NUCLEOTIDE SEQUENCE [LARGE SCALE GENOMIC DNA]</scope>
    <source>
        <strain evidence="4 5">DAOM 227022</strain>
    </source>
</reference>
<feature type="region of interest" description="Disordered" evidence="3">
    <location>
        <begin position="467"/>
        <end position="500"/>
    </location>
</feature>
<evidence type="ECO:0008006" key="6">
    <source>
        <dbReference type="Google" id="ProtNLM"/>
    </source>
</evidence>
<dbReference type="InterPro" id="IPR003591">
    <property type="entry name" value="Leu-rich_rpt_typical-subtyp"/>
</dbReference>
<feature type="region of interest" description="Disordered" evidence="3">
    <location>
        <begin position="1"/>
        <end position="78"/>
    </location>
</feature>
<name>A0A397THL0_9GLOM</name>
<dbReference type="Gene3D" id="3.80.10.10">
    <property type="entry name" value="Ribonuclease Inhibitor"/>
    <property type="match status" value="3"/>
</dbReference>
<keyword evidence="2" id="KW-0677">Repeat</keyword>
<feature type="compositionally biased region" description="Low complexity" evidence="3">
    <location>
        <begin position="36"/>
        <end position="78"/>
    </location>
</feature>
<evidence type="ECO:0000313" key="4">
    <source>
        <dbReference type="EMBL" id="RIA95975.1"/>
    </source>
</evidence>
<keyword evidence="5" id="KW-1185">Reference proteome</keyword>
<comment type="caution">
    <text evidence="4">The sequence shown here is derived from an EMBL/GenBank/DDBJ whole genome shotgun (WGS) entry which is preliminary data.</text>
</comment>
<sequence length="712" mass="78336">MRKTSSGPRGSSKNDNSTTKPTTPKPKRSPQLENHSSLSGSTSSNTLSPKKPSSRTSRSPSPSSTTPRSVRPAASSSVRDAIAQAKLRKANNKAVQQEEQSDGGSRSLNVIIKQAKSSGRLNISHRSLKEIPEEVWKMYEVDTKNITIDFTGGSSDVWYEQIDLIRLVAADNVIEKIDKRIIEFSALAFIDLHNNQLSTLPDEFGQLQNLGILNLSNNKFSKLPNCLTYLQSLVELQIASNNLSDVLDSAFGNLSKLEILDISQNKITGLPIEISNLKNLRKLNLSKNQLKEIPGLALSGMTYLEELEVSENQLEIVFKDLDGQTVILPSLTRLNARQNKIKALDESQDASIFHPTIKLPKLKELLVSLNRIESFGPLLHTTPNLEILDMGDNKFTEIPEGLIALKNIKRLDLSNNALKYLPAELGLLNLDVLAWEGNPLKNAPKGPKSTAALLKTLKDRLTTVDLNNMEGPTIPESGQHPGRVGSRRSPSDSGLKTSGALGTITQQGVASKSLDLSKKNLSDITQEDLEELTFKPTTVLLSFNTFQTIPLGFKMYLNTITTFHLDHNKFTSFPSFDDPSIVFPNLNTLDLSANQLNSLPGESDHTAFPNLQILNVNNNRIAELPAKLPFPKLITFLATSNSLTSITTSTFENMEVVDVSNNNIGHLPPTLGNIRSIKTLLVEGNSFRVPRYTIVQQGTAAIMEYLRGRIPK</sequence>
<organism evidence="4 5">
    <name type="scientific">Glomus cerebriforme</name>
    <dbReference type="NCBI Taxonomy" id="658196"/>
    <lineage>
        <taxon>Eukaryota</taxon>
        <taxon>Fungi</taxon>
        <taxon>Fungi incertae sedis</taxon>
        <taxon>Mucoromycota</taxon>
        <taxon>Glomeromycotina</taxon>
        <taxon>Glomeromycetes</taxon>
        <taxon>Glomerales</taxon>
        <taxon>Glomeraceae</taxon>
        <taxon>Glomus</taxon>
    </lineage>
</organism>
<dbReference type="FunFam" id="3.80.10.10:FF:000041">
    <property type="entry name" value="LRR receptor-like serine/threonine-protein kinase ERECTA"/>
    <property type="match status" value="1"/>
</dbReference>
<dbReference type="Pfam" id="PF00560">
    <property type="entry name" value="LRR_1"/>
    <property type="match status" value="2"/>
</dbReference>
<evidence type="ECO:0000313" key="5">
    <source>
        <dbReference type="Proteomes" id="UP000265703"/>
    </source>
</evidence>
<dbReference type="SMART" id="SM00369">
    <property type="entry name" value="LRR_TYP"/>
    <property type="match status" value="12"/>
</dbReference>
<dbReference type="OrthoDB" id="660555at2759"/>
<keyword evidence="1" id="KW-0433">Leucine-rich repeat</keyword>
<dbReference type="GO" id="GO:0005737">
    <property type="term" value="C:cytoplasm"/>
    <property type="evidence" value="ECO:0007669"/>
    <property type="project" value="TreeGrafter"/>
</dbReference>
<dbReference type="PANTHER" id="PTHR48051">
    <property type="match status" value="1"/>
</dbReference>
<dbReference type="Pfam" id="PF13855">
    <property type="entry name" value="LRR_8"/>
    <property type="match status" value="2"/>
</dbReference>
<proteinExistence type="predicted"/>
<dbReference type="PRINTS" id="PR00019">
    <property type="entry name" value="LEURICHRPT"/>
</dbReference>
<dbReference type="STRING" id="658196.A0A397THL0"/>
<dbReference type="SMART" id="SM00364">
    <property type="entry name" value="LRR_BAC"/>
    <property type="match status" value="11"/>
</dbReference>
<dbReference type="SMART" id="SM00365">
    <property type="entry name" value="LRR_SD22"/>
    <property type="match status" value="5"/>
</dbReference>
<dbReference type="AlphaFoldDB" id="A0A397THL0"/>
<evidence type="ECO:0000256" key="2">
    <source>
        <dbReference type="ARBA" id="ARBA00022737"/>
    </source>
</evidence>
<dbReference type="EMBL" id="QKYT01000052">
    <property type="protein sequence ID" value="RIA95975.1"/>
    <property type="molecule type" value="Genomic_DNA"/>
</dbReference>
<evidence type="ECO:0000256" key="1">
    <source>
        <dbReference type="ARBA" id="ARBA00022614"/>
    </source>
</evidence>
<gene>
    <name evidence="4" type="ORF">C1645_872360</name>
</gene>